<evidence type="ECO:0000256" key="5">
    <source>
        <dbReference type="ARBA" id="ARBA00025143"/>
    </source>
</evidence>
<dbReference type="Pfam" id="PF07196">
    <property type="entry name" value="Flagellin_IN"/>
    <property type="match status" value="2"/>
</dbReference>
<dbReference type="Pfam" id="PF00669">
    <property type="entry name" value="Flagellin_N"/>
    <property type="match status" value="1"/>
</dbReference>
<evidence type="ECO:0000256" key="2">
    <source>
        <dbReference type="ARBA" id="ARBA00022525"/>
    </source>
</evidence>
<dbReference type="PRINTS" id="PR00207">
    <property type="entry name" value="FLAGELLIN"/>
</dbReference>
<dbReference type="EMBL" id="UGHV01000007">
    <property type="protein sequence ID" value="STP06553.1"/>
    <property type="molecule type" value="Genomic_DNA"/>
</dbReference>
<keyword evidence="10" id="KW-0966">Cell projection</keyword>
<dbReference type="InterPro" id="IPR001029">
    <property type="entry name" value="Flagellin_N"/>
</dbReference>
<dbReference type="GO" id="GO:0005198">
    <property type="term" value="F:structural molecule activity"/>
    <property type="evidence" value="ECO:0007669"/>
    <property type="project" value="UniProtKB-UniRule"/>
</dbReference>
<feature type="domain" description="Flagellin C-terminal" evidence="9">
    <location>
        <begin position="428"/>
        <end position="513"/>
    </location>
</feature>
<evidence type="ECO:0000313" key="12">
    <source>
        <dbReference type="Proteomes" id="UP000254841"/>
    </source>
</evidence>
<dbReference type="InterPro" id="IPR001492">
    <property type="entry name" value="Flagellin"/>
</dbReference>
<dbReference type="Gene3D" id="3.30.70.2120">
    <property type="match status" value="1"/>
</dbReference>
<dbReference type="PANTHER" id="PTHR42792">
    <property type="entry name" value="FLAGELLIN"/>
    <property type="match status" value="1"/>
</dbReference>
<gene>
    <name evidence="10" type="primary">flaB_1</name>
    <name evidence="11" type="synonym">flaB_2</name>
    <name evidence="10" type="ORF">NCTC12410_00731</name>
    <name evidence="11" type="ORF">NCTC12410_02092</name>
</gene>
<comment type="similarity">
    <text evidence="1 7">Belongs to the bacterial flagellin family.</text>
</comment>
<dbReference type="EMBL" id="UGHV01000001">
    <property type="protein sequence ID" value="STO96913.1"/>
    <property type="molecule type" value="Genomic_DNA"/>
</dbReference>
<feature type="domain" description="Flagellin N-terminal" evidence="8">
    <location>
        <begin position="5"/>
        <end position="142"/>
    </location>
</feature>
<dbReference type="InterPro" id="IPR010810">
    <property type="entry name" value="Flagellin_hook_IN_motif"/>
</dbReference>
<dbReference type="NCBIfam" id="NF010115">
    <property type="entry name" value="PRK13588.1"/>
    <property type="match status" value="1"/>
</dbReference>
<evidence type="ECO:0000256" key="6">
    <source>
        <dbReference type="ARBA" id="ARBA00025928"/>
    </source>
</evidence>
<dbReference type="Gene3D" id="1.20.1330.10">
    <property type="entry name" value="f41 fragment of flagellin, N-terminal domain"/>
    <property type="match status" value="1"/>
</dbReference>
<evidence type="ECO:0000313" key="10">
    <source>
        <dbReference type="EMBL" id="STO96913.1"/>
    </source>
</evidence>
<dbReference type="AlphaFoldDB" id="A0A377J539"/>
<protein>
    <recommendedName>
        <fullName evidence="7">Flagellin</fullName>
    </recommendedName>
</protein>
<comment type="function">
    <text evidence="5">Flagellin is the subunit protein which polymerizes to form the filaments of bacterial flagella. Important for motility and virulence.</text>
</comment>
<evidence type="ECO:0000259" key="8">
    <source>
        <dbReference type="Pfam" id="PF00669"/>
    </source>
</evidence>
<comment type="subcellular location">
    <subcellularLocation>
        <location evidence="7">Secreted</location>
    </subcellularLocation>
    <subcellularLocation>
        <location evidence="7">Bacterial flagellum</location>
    </subcellularLocation>
</comment>
<accession>A0A377J539</accession>
<keyword evidence="4 7" id="KW-0975">Bacterial flagellum</keyword>
<keyword evidence="2 7" id="KW-0964">Secreted</keyword>
<evidence type="ECO:0000259" key="9">
    <source>
        <dbReference type="Pfam" id="PF00700"/>
    </source>
</evidence>
<dbReference type="Proteomes" id="UP000254841">
    <property type="component" value="Unassembled WGS sequence"/>
</dbReference>
<dbReference type="PANTHER" id="PTHR42792:SF2">
    <property type="entry name" value="FLAGELLIN"/>
    <property type="match status" value="1"/>
</dbReference>
<keyword evidence="10" id="KW-0282">Flagellum</keyword>
<evidence type="ECO:0000256" key="7">
    <source>
        <dbReference type="RuleBase" id="RU362073"/>
    </source>
</evidence>
<dbReference type="OrthoDB" id="9796789at2"/>
<evidence type="ECO:0000256" key="1">
    <source>
        <dbReference type="ARBA" id="ARBA00005709"/>
    </source>
</evidence>
<sequence length="514" mass="54162">MSFRINTNIAALTAHTTGVQVNRELGSSLEKLSSGLRVNKAADDASGMAIADSLRSQSESLGQAIRNANDAIGMIQVADKAMDEQLKILDTIKTKAIQAAQDGQTLESRRALQSDIQRLLEELDNIANTTSFNGQQMLSGSFSNKEFQIGAYSNTTVKASIGPTNSNKIGHVRMESSSILGEGMLASAGGLNLSEVSLNFLQTDGVNSFQLEAAKISTSAGTGVGALSEIINKFSDTLGIRASYNVQATSSLPVMSGTVRDLVINGTTIGNINDVRKNDSDGRLINAINSVKERTGVYAYLDITGRLNLSSPDGRAIQIQGGGEAAQVFGGGDFNGISGVNHAIVGRLTLIRTDARDILVSGVNYSHIGFHSAQGIAEYTANLRELRGIFGANVASAYGANANTAQSDLNWKGIGAGVTSLKGAMLVMDMADSARTQLDKVRADIGSVQMQLVATINNVSVTQVNVKAAESQIREVDFASESANFSKFNILAQSGSFAMAQANAVQQNVLRLLQ</sequence>
<keyword evidence="10" id="KW-0969">Cilium</keyword>
<dbReference type="RefSeq" id="WP_115011208.1">
    <property type="nucleotide sequence ID" value="NZ_UGHV01000001.1"/>
</dbReference>
<dbReference type="GO" id="GO:0005576">
    <property type="term" value="C:extracellular region"/>
    <property type="evidence" value="ECO:0007669"/>
    <property type="project" value="UniProtKB-SubCell"/>
</dbReference>
<proteinExistence type="inferred from homology"/>
<dbReference type="GO" id="GO:0009288">
    <property type="term" value="C:bacterial-type flagellum"/>
    <property type="evidence" value="ECO:0007669"/>
    <property type="project" value="UniProtKB-SubCell"/>
</dbReference>
<dbReference type="SUPFAM" id="SSF64518">
    <property type="entry name" value="Phase 1 flagellin"/>
    <property type="match status" value="1"/>
</dbReference>
<comment type="subunit">
    <text evidence="6">Heteromer of FlaA and FlaB. FlaB is located proximal to the hook while the remainder of the filament is composed of the predominant FlaA.</text>
</comment>
<name>A0A377J539_9HELI</name>
<dbReference type="Pfam" id="PF00700">
    <property type="entry name" value="Flagellin_C"/>
    <property type="match status" value="1"/>
</dbReference>
<evidence type="ECO:0000256" key="4">
    <source>
        <dbReference type="ARBA" id="ARBA00023143"/>
    </source>
</evidence>
<dbReference type="InterPro" id="IPR046358">
    <property type="entry name" value="Flagellin_C"/>
</dbReference>
<dbReference type="Gene3D" id="6.10.10.10">
    <property type="entry name" value="Flagellar export chaperone, C-terminal domain"/>
    <property type="match status" value="1"/>
</dbReference>
<reference evidence="10 12" key="1">
    <citation type="submission" date="2018-06" db="EMBL/GenBank/DDBJ databases">
        <authorList>
            <consortium name="Pathogen Informatics"/>
            <person name="Doyle S."/>
        </authorList>
    </citation>
    <scope>NUCLEOTIDE SEQUENCE [LARGE SCALE GENOMIC DNA]</scope>
    <source>
        <strain evidence="10 12">NCTC12410</strain>
    </source>
</reference>
<dbReference type="InterPro" id="IPR042187">
    <property type="entry name" value="Flagellin_C_sub2"/>
</dbReference>
<keyword evidence="3" id="KW-0843">Virulence</keyword>
<organism evidence="10 12">
    <name type="scientific">Helicobacter canis</name>
    <dbReference type="NCBI Taxonomy" id="29419"/>
    <lineage>
        <taxon>Bacteria</taxon>
        <taxon>Pseudomonadati</taxon>
        <taxon>Campylobacterota</taxon>
        <taxon>Epsilonproteobacteria</taxon>
        <taxon>Campylobacterales</taxon>
        <taxon>Helicobacteraceae</taxon>
        <taxon>Helicobacter</taxon>
    </lineage>
</organism>
<evidence type="ECO:0000313" key="11">
    <source>
        <dbReference type="EMBL" id="STP06553.1"/>
    </source>
</evidence>
<evidence type="ECO:0000256" key="3">
    <source>
        <dbReference type="ARBA" id="ARBA00023026"/>
    </source>
</evidence>